<dbReference type="AlphaFoldDB" id="A0A0F8ZKR1"/>
<sequence>MRVLIACEFSGIVRDAFIAKGHDAMSCDLLPTERPGPHHQGEVELILEDGWDMMIAFPPCTYLCNSGVCHLYMGGRKQAENSPINTERWDKMEAAAYFFNMILNRDCNKIAVENPIMHGFATKIIGRKPDQYVQPYQFGHKISKKTGLWLRNLPLLVPTKIVEPEWIYYKNGGRCSPDHYKNAFSKTRGKSRSITYQGIADCMAATWSEDLT</sequence>
<proteinExistence type="predicted"/>
<evidence type="ECO:0008006" key="2">
    <source>
        <dbReference type="Google" id="ProtNLM"/>
    </source>
</evidence>
<comment type="caution">
    <text evidence="1">The sequence shown here is derived from an EMBL/GenBank/DDBJ whole genome shotgun (WGS) entry which is preliminary data.</text>
</comment>
<protein>
    <recommendedName>
        <fullName evidence="2">DNA cytosine methyltransferase</fullName>
    </recommendedName>
</protein>
<reference evidence="1" key="1">
    <citation type="journal article" date="2015" name="Nature">
        <title>Complex archaea that bridge the gap between prokaryotes and eukaryotes.</title>
        <authorList>
            <person name="Spang A."/>
            <person name="Saw J.H."/>
            <person name="Jorgensen S.L."/>
            <person name="Zaremba-Niedzwiedzka K."/>
            <person name="Martijn J."/>
            <person name="Lind A.E."/>
            <person name="van Eijk R."/>
            <person name="Schleper C."/>
            <person name="Guy L."/>
            <person name="Ettema T.J."/>
        </authorList>
    </citation>
    <scope>NUCLEOTIDE SEQUENCE</scope>
</reference>
<accession>A0A0F8ZKR1</accession>
<gene>
    <name evidence="1" type="ORF">LCGC14_2683270</name>
</gene>
<dbReference type="EMBL" id="LAZR01047364">
    <property type="protein sequence ID" value="KKK94398.1"/>
    <property type="molecule type" value="Genomic_DNA"/>
</dbReference>
<evidence type="ECO:0000313" key="1">
    <source>
        <dbReference type="EMBL" id="KKK94398.1"/>
    </source>
</evidence>
<organism evidence="1">
    <name type="scientific">marine sediment metagenome</name>
    <dbReference type="NCBI Taxonomy" id="412755"/>
    <lineage>
        <taxon>unclassified sequences</taxon>
        <taxon>metagenomes</taxon>
        <taxon>ecological metagenomes</taxon>
    </lineage>
</organism>
<name>A0A0F8ZKR1_9ZZZZ</name>